<evidence type="ECO:0000259" key="4">
    <source>
        <dbReference type="PROSITE" id="PS50932"/>
    </source>
</evidence>
<accession>A0ABV8FKU9</accession>
<gene>
    <name evidence="5" type="ORF">ACFOVU_12580</name>
</gene>
<dbReference type="PANTHER" id="PTHR30146:SF153">
    <property type="entry name" value="LACTOSE OPERON REPRESSOR"/>
    <property type="match status" value="1"/>
</dbReference>
<feature type="domain" description="HTH lacI-type" evidence="4">
    <location>
        <begin position="10"/>
        <end position="66"/>
    </location>
</feature>
<dbReference type="CDD" id="cd01392">
    <property type="entry name" value="HTH_LacI"/>
    <property type="match status" value="1"/>
</dbReference>
<evidence type="ECO:0000256" key="2">
    <source>
        <dbReference type="ARBA" id="ARBA00023125"/>
    </source>
</evidence>
<dbReference type="InterPro" id="IPR028082">
    <property type="entry name" value="Peripla_BP_I"/>
</dbReference>
<dbReference type="SUPFAM" id="SSF53822">
    <property type="entry name" value="Periplasmic binding protein-like I"/>
    <property type="match status" value="1"/>
</dbReference>
<dbReference type="EMBL" id="JBHSBH010000008">
    <property type="protein sequence ID" value="MFC3996757.1"/>
    <property type="molecule type" value="Genomic_DNA"/>
</dbReference>
<evidence type="ECO:0000256" key="1">
    <source>
        <dbReference type="ARBA" id="ARBA00023015"/>
    </source>
</evidence>
<dbReference type="InterPro" id="IPR000843">
    <property type="entry name" value="HTH_LacI"/>
</dbReference>
<keyword evidence="6" id="KW-1185">Reference proteome</keyword>
<dbReference type="SUPFAM" id="SSF47413">
    <property type="entry name" value="lambda repressor-like DNA-binding domains"/>
    <property type="match status" value="1"/>
</dbReference>
<name>A0ABV8FKU9_9ACTN</name>
<evidence type="ECO:0000313" key="5">
    <source>
        <dbReference type="EMBL" id="MFC3996757.1"/>
    </source>
</evidence>
<comment type="caution">
    <text evidence="5">The sequence shown here is derived from an EMBL/GenBank/DDBJ whole genome shotgun (WGS) entry which is preliminary data.</text>
</comment>
<protein>
    <submittedName>
        <fullName evidence="5">LacI family DNA-binding transcriptional regulator</fullName>
    </submittedName>
</protein>
<dbReference type="CDD" id="cd06267">
    <property type="entry name" value="PBP1_LacI_sugar_binding-like"/>
    <property type="match status" value="1"/>
</dbReference>
<dbReference type="Proteomes" id="UP001595847">
    <property type="component" value="Unassembled WGS sequence"/>
</dbReference>
<dbReference type="RefSeq" id="WP_378533110.1">
    <property type="nucleotide sequence ID" value="NZ_JBHSBH010000008.1"/>
</dbReference>
<dbReference type="InterPro" id="IPR010982">
    <property type="entry name" value="Lambda_DNA-bd_dom_sf"/>
</dbReference>
<keyword evidence="2 5" id="KW-0238">DNA-binding</keyword>
<proteinExistence type="predicted"/>
<sequence length="330" mass="35219">MAGRGARQRVTAADIAREVGVSRATVGFVLNDTPGQTISAGTRDRVLAAARRMGYRPHRAAQALASGHSRIILFVTPDWPVDYSMRRYLEEASLLLDEAGYSMVTYTPHPSGRSRPLWESLHPDVVVGFTSFSPEDLDSLHASGVTRIIPSAEEPGSGFQNAPALTSGPALQVRHLHEQGHRRMLFAASGDPRLTPLVHQRADAAHGACAELGLEWRGLHVIDGENAGALVPGWHAEGITGVLAYNDDTAATVVGAALRSGIRVPKELAVIGHDDSPLASVFLPSLTSVRVDTGALGRALAQRALDEALGRPYTQGHIPVDVALIRREST</sequence>
<keyword evidence="3" id="KW-0804">Transcription</keyword>
<dbReference type="Gene3D" id="3.40.50.2300">
    <property type="match status" value="2"/>
</dbReference>
<dbReference type="SMART" id="SM00354">
    <property type="entry name" value="HTH_LACI"/>
    <property type="match status" value="1"/>
</dbReference>
<reference evidence="6" key="1">
    <citation type="journal article" date="2019" name="Int. J. Syst. Evol. Microbiol.">
        <title>The Global Catalogue of Microorganisms (GCM) 10K type strain sequencing project: providing services to taxonomists for standard genome sequencing and annotation.</title>
        <authorList>
            <consortium name="The Broad Institute Genomics Platform"/>
            <consortium name="The Broad Institute Genome Sequencing Center for Infectious Disease"/>
            <person name="Wu L."/>
            <person name="Ma J."/>
        </authorList>
    </citation>
    <scope>NUCLEOTIDE SEQUENCE [LARGE SCALE GENOMIC DNA]</scope>
    <source>
        <strain evidence="6">TBRC 1826</strain>
    </source>
</reference>
<evidence type="ECO:0000256" key="3">
    <source>
        <dbReference type="ARBA" id="ARBA00023163"/>
    </source>
</evidence>
<dbReference type="PANTHER" id="PTHR30146">
    <property type="entry name" value="LACI-RELATED TRANSCRIPTIONAL REPRESSOR"/>
    <property type="match status" value="1"/>
</dbReference>
<dbReference type="Pfam" id="PF13377">
    <property type="entry name" value="Peripla_BP_3"/>
    <property type="match status" value="1"/>
</dbReference>
<dbReference type="InterPro" id="IPR046335">
    <property type="entry name" value="LacI/GalR-like_sensor"/>
</dbReference>
<organism evidence="5 6">
    <name type="scientific">Nocardiopsis sediminis</name>
    <dbReference type="NCBI Taxonomy" id="1778267"/>
    <lineage>
        <taxon>Bacteria</taxon>
        <taxon>Bacillati</taxon>
        <taxon>Actinomycetota</taxon>
        <taxon>Actinomycetes</taxon>
        <taxon>Streptosporangiales</taxon>
        <taxon>Nocardiopsidaceae</taxon>
        <taxon>Nocardiopsis</taxon>
    </lineage>
</organism>
<dbReference type="Gene3D" id="1.10.260.40">
    <property type="entry name" value="lambda repressor-like DNA-binding domains"/>
    <property type="match status" value="1"/>
</dbReference>
<dbReference type="Pfam" id="PF00356">
    <property type="entry name" value="LacI"/>
    <property type="match status" value="1"/>
</dbReference>
<dbReference type="PROSITE" id="PS50932">
    <property type="entry name" value="HTH_LACI_2"/>
    <property type="match status" value="1"/>
</dbReference>
<keyword evidence="1" id="KW-0805">Transcription regulation</keyword>
<evidence type="ECO:0000313" key="6">
    <source>
        <dbReference type="Proteomes" id="UP001595847"/>
    </source>
</evidence>
<dbReference type="GO" id="GO:0003677">
    <property type="term" value="F:DNA binding"/>
    <property type="evidence" value="ECO:0007669"/>
    <property type="project" value="UniProtKB-KW"/>
</dbReference>